<dbReference type="Gene3D" id="3.30.160.60">
    <property type="entry name" value="Classic Zinc Finger"/>
    <property type="match status" value="1"/>
</dbReference>
<comment type="subcellular location">
    <subcellularLocation>
        <location evidence="1">Nucleus</location>
    </subcellularLocation>
</comment>
<evidence type="ECO:0000313" key="10">
    <source>
        <dbReference type="Proteomes" id="UP000030780"/>
    </source>
</evidence>
<proteinExistence type="predicted"/>
<keyword evidence="5" id="KW-0539">Nucleus</keyword>
<dbReference type="SUPFAM" id="SSF57667">
    <property type="entry name" value="beta-beta-alpha zinc fingers"/>
    <property type="match status" value="1"/>
</dbReference>
<dbReference type="PANTHER" id="PTHR13173">
    <property type="entry name" value="WW DOMAIN BINDING PROTEIN 4"/>
    <property type="match status" value="1"/>
</dbReference>
<dbReference type="InterPro" id="IPR040023">
    <property type="entry name" value="WBP4"/>
</dbReference>
<feature type="region of interest" description="Disordered" evidence="7">
    <location>
        <begin position="25"/>
        <end position="55"/>
    </location>
</feature>
<evidence type="ECO:0000256" key="2">
    <source>
        <dbReference type="ARBA" id="ARBA00022723"/>
    </source>
</evidence>
<sequence>MSRSNQDMYWCQFCKKFIQNKDVTRQQHESSFSHKSNMQKYLENEKRKESKQQQQELNTLNLIKSMEENAIKQVEQDISHNAIRETVIQKDEKLREDLKEIKQKRKEAQEEEKASRSYLFIYENGKLKNPMKTQVQSKNQETQVLEKELSNEGNEGGWYFSDNKDLPFDSNEWEFI</sequence>
<keyword evidence="6" id="KW-0175">Coiled coil</keyword>
<keyword evidence="2" id="KW-0479">Metal-binding</keyword>
<evidence type="ECO:0000256" key="6">
    <source>
        <dbReference type="SAM" id="Coils"/>
    </source>
</evidence>
<feature type="domain" description="Matrin-type" evidence="8">
    <location>
        <begin position="9"/>
        <end position="40"/>
    </location>
</feature>
<dbReference type="EMBL" id="KB637212">
    <property type="protein sequence ID" value="EMS17305.1"/>
    <property type="molecule type" value="Genomic_DNA"/>
</dbReference>
<dbReference type="GO" id="GO:0008270">
    <property type="term" value="F:zinc ion binding"/>
    <property type="evidence" value="ECO:0007669"/>
    <property type="project" value="UniProtKB-KW"/>
</dbReference>
<evidence type="ECO:0000256" key="4">
    <source>
        <dbReference type="ARBA" id="ARBA00022833"/>
    </source>
</evidence>
<dbReference type="AlphaFoldDB" id="M7WHM4"/>
<keyword evidence="4" id="KW-0862">Zinc</keyword>
<dbReference type="InterPro" id="IPR000690">
    <property type="entry name" value="Matrin/U1-C_Znf_C2H2"/>
</dbReference>
<protein>
    <submittedName>
        <fullName evidence="9">U1 zinc finger protein</fullName>
    </submittedName>
</protein>
<accession>M7WHM4</accession>
<dbReference type="Proteomes" id="UP000030780">
    <property type="component" value="Unassembled WGS sequence"/>
</dbReference>
<feature type="compositionally biased region" description="Basic and acidic residues" evidence="7">
    <location>
        <begin position="42"/>
        <end position="51"/>
    </location>
</feature>
<evidence type="ECO:0000256" key="7">
    <source>
        <dbReference type="SAM" id="MobiDB-lite"/>
    </source>
</evidence>
<dbReference type="VEuPathDB" id="AmoebaDB:KM1_252620"/>
<reference evidence="9 10" key="1">
    <citation type="submission" date="2013-01" db="EMBL/GenBank/DDBJ databases">
        <authorList>
            <person name="Inman J."/>
            <person name="Zafar N."/>
            <person name="Lorenzi H."/>
            <person name="Caler E."/>
        </authorList>
    </citation>
    <scope>NUCLEOTIDE SEQUENCE [LARGE SCALE GENOMIC DNA]</scope>
    <source>
        <strain evidence="9 10">HM-3:IMSS</strain>
    </source>
</reference>
<gene>
    <name evidence="9" type="ORF">KM1_252620</name>
</gene>
<dbReference type="PANTHER" id="PTHR13173:SF10">
    <property type="entry name" value="WW DOMAIN-BINDING PROTEIN 4"/>
    <property type="match status" value="1"/>
</dbReference>
<dbReference type="InterPro" id="IPR036236">
    <property type="entry name" value="Znf_C2H2_sf"/>
</dbReference>
<dbReference type="OrthoDB" id="30103at2759"/>
<evidence type="ECO:0000313" key="9">
    <source>
        <dbReference type="EMBL" id="EMS17305.1"/>
    </source>
</evidence>
<organism evidence="9 10">
    <name type="scientific">Entamoeba histolytica HM-3:IMSS</name>
    <dbReference type="NCBI Taxonomy" id="885315"/>
    <lineage>
        <taxon>Eukaryota</taxon>
        <taxon>Amoebozoa</taxon>
        <taxon>Evosea</taxon>
        <taxon>Archamoebae</taxon>
        <taxon>Mastigamoebida</taxon>
        <taxon>Entamoebidae</taxon>
        <taxon>Entamoeba</taxon>
    </lineage>
</organism>
<evidence type="ECO:0000259" key="8">
    <source>
        <dbReference type="PROSITE" id="PS50171"/>
    </source>
</evidence>
<feature type="coiled-coil region" evidence="6">
    <location>
        <begin position="84"/>
        <end position="155"/>
    </location>
</feature>
<dbReference type="GO" id="GO:0000398">
    <property type="term" value="P:mRNA splicing, via spliceosome"/>
    <property type="evidence" value="ECO:0007669"/>
    <property type="project" value="InterPro"/>
</dbReference>
<evidence type="ECO:0000256" key="3">
    <source>
        <dbReference type="ARBA" id="ARBA00022771"/>
    </source>
</evidence>
<dbReference type="GO" id="GO:0003723">
    <property type="term" value="F:RNA binding"/>
    <property type="evidence" value="ECO:0007669"/>
    <property type="project" value="TreeGrafter"/>
</dbReference>
<dbReference type="InterPro" id="IPR013085">
    <property type="entry name" value="U1-CZ_Znf_C2H2"/>
</dbReference>
<evidence type="ECO:0000256" key="5">
    <source>
        <dbReference type="ARBA" id="ARBA00023242"/>
    </source>
</evidence>
<dbReference type="GO" id="GO:0071011">
    <property type="term" value="C:precatalytic spliceosome"/>
    <property type="evidence" value="ECO:0007669"/>
    <property type="project" value="TreeGrafter"/>
</dbReference>
<name>M7WHM4_ENTHI</name>
<keyword evidence="3" id="KW-0863">Zinc-finger</keyword>
<evidence type="ECO:0000256" key="1">
    <source>
        <dbReference type="ARBA" id="ARBA00004123"/>
    </source>
</evidence>
<dbReference type="PROSITE" id="PS50171">
    <property type="entry name" value="ZF_MATRIN"/>
    <property type="match status" value="1"/>
</dbReference>
<dbReference type="Pfam" id="PF06220">
    <property type="entry name" value="zf-U1"/>
    <property type="match status" value="1"/>
</dbReference>